<comment type="subcellular location">
    <subcellularLocation>
        <location evidence="1">Nucleus</location>
    </subcellularLocation>
</comment>
<evidence type="ECO:0000313" key="7">
    <source>
        <dbReference type="EMBL" id="CAA0815309.1"/>
    </source>
</evidence>
<evidence type="ECO:0000256" key="2">
    <source>
        <dbReference type="ARBA" id="ARBA00023015"/>
    </source>
</evidence>
<dbReference type="InterPro" id="IPR011598">
    <property type="entry name" value="bHLH_dom"/>
</dbReference>
<organism evidence="7 8">
    <name type="scientific">Striga hermonthica</name>
    <name type="common">Purple witchweed</name>
    <name type="synonym">Buchnera hermonthica</name>
    <dbReference type="NCBI Taxonomy" id="68872"/>
    <lineage>
        <taxon>Eukaryota</taxon>
        <taxon>Viridiplantae</taxon>
        <taxon>Streptophyta</taxon>
        <taxon>Embryophyta</taxon>
        <taxon>Tracheophyta</taxon>
        <taxon>Spermatophyta</taxon>
        <taxon>Magnoliopsida</taxon>
        <taxon>eudicotyledons</taxon>
        <taxon>Gunneridae</taxon>
        <taxon>Pentapetalae</taxon>
        <taxon>asterids</taxon>
        <taxon>lamiids</taxon>
        <taxon>Lamiales</taxon>
        <taxon>Orobanchaceae</taxon>
        <taxon>Buchnereae</taxon>
        <taxon>Striga</taxon>
    </lineage>
</organism>
<feature type="compositionally biased region" description="Low complexity" evidence="5">
    <location>
        <begin position="169"/>
        <end position="181"/>
    </location>
</feature>
<dbReference type="GO" id="GO:0046983">
    <property type="term" value="F:protein dimerization activity"/>
    <property type="evidence" value="ECO:0007669"/>
    <property type="project" value="InterPro"/>
</dbReference>
<proteinExistence type="predicted"/>
<dbReference type="PANTHER" id="PTHR46412:SF3">
    <property type="entry name" value="TRANSCRIPTION FACTOR BIM1"/>
    <property type="match status" value="1"/>
</dbReference>
<evidence type="ECO:0000256" key="1">
    <source>
        <dbReference type="ARBA" id="ARBA00004123"/>
    </source>
</evidence>
<dbReference type="PROSITE" id="PS50888">
    <property type="entry name" value="BHLH"/>
    <property type="match status" value="1"/>
</dbReference>
<dbReference type="SUPFAM" id="SSF47459">
    <property type="entry name" value="HLH, helix-loop-helix DNA-binding domain"/>
    <property type="match status" value="1"/>
</dbReference>
<feature type="domain" description="BHLH" evidence="6">
    <location>
        <begin position="240"/>
        <end position="290"/>
    </location>
</feature>
<feature type="region of interest" description="Disordered" evidence="5">
    <location>
        <begin position="153"/>
        <end position="183"/>
    </location>
</feature>
<dbReference type="InterPro" id="IPR036638">
    <property type="entry name" value="HLH_DNA-bd_sf"/>
</dbReference>
<feature type="compositionally biased region" description="Polar residues" evidence="5">
    <location>
        <begin position="153"/>
        <end position="168"/>
    </location>
</feature>
<evidence type="ECO:0000256" key="4">
    <source>
        <dbReference type="ARBA" id="ARBA00023242"/>
    </source>
</evidence>
<dbReference type="InterPro" id="IPR044295">
    <property type="entry name" value="BIM1/2/3"/>
</dbReference>
<dbReference type="GO" id="GO:0006351">
    <property type="term" value="P:DNA-templated transcription"/>
    <property type="evidence" value="ECO:0007669"/>
    <property type="project" value="InterPro"/>
</dbReference>
<comment type="caution">
    <text evidence="7">The sequence shown here is derived from an EMBL/GenBank/DDBJ whole genome shotgun (WGS) entry which is preliminary data.</text>
</comment>
<accession>A0A9N7MXD3</accession>
<protein>
    <submittedName>
        <fullName evidence="7">Transcription factor BIM1</fullName>
    </submittedName>
</protein>
<dbReference type="GO" id="GO:0005634">
    <property type="term" value="C:nucleus"/>
    <property type="evidence" value="ECO:0007669"/>
    <property type="project" value="UniProtKB-SubCell"/>
</dbReference>
<feature type="compositionally biased region" description="Basic and acidic residues" evidence="5">
    <location>
        <begin position="45"/>
        <end position="58"/>
    </location>
</feature>
<sequence>MESPQSRTQDRKAIHDFLTLYSSSSPAKAQQQDPSHSQVDYLKTHDFLKPLERVEKKGNSTNNNGAAERSDGERPQAEWNVSYFNQRLLDAEGNIFSTQAAASNCTSHMGRSGFTLWNESSGKTGKENIASHTHILQDADVNVEGGQWTSLLENPSQSSSGYKHNTTTFSSFSSSQPSSSQKNQCFMEMITSTKKNYEEEEDDDDDVGDEFVIKKEASPLPKGKLSVKVEAKTIDHKPNTPRSKHSATEQRRRSKINDRFQKMREIIPNSDQKRDKASFLLEVINYIQFLQEKVNRYESSYCNGWNHEPPKMMHLNNSPIAKGVVDQTESGNTDSSGAAAVFGRKFGGDRACRPPSLPINGRNLVNSDRVLTSKAAQANIFTFAKTSMAVASPISPTPQLSDIDRTMTWTTAFHETKDEELAVEKGTIKISSMYSQGLLNTLAQALQTSGVDISQASISVQIELGKRANCIQQASTPAKDDNVPASAGVKYDHTLKRLRTS</sequence>
<dbReference type="Proteomes" id="UP001153555">
    <property type="component" value="Unassembled WGS sequence"/>
</dbReference>
<evidence type="ECO:0000256" key="5">
    <source>
        <dbReference type="SAM" id="MobiDB-lite"/>
    </source>
</evidence>
<dbReference type="GO" id="GO:0003700">
    <property type="term" value="F:DNA-binding transcription factor activity"/>
    <property type="evidence" value="ECO:0007669"/>
    <property type="project" value="InterPro"/>
</dbReference>
<name>A0A9N7MXD3_STRHE</name>
<keyword evidence="8" id="KW-1185">Reference proteome</keyword>
<dbReference type="PANTHER" id="PTHR46412">
    <property type="entry name" value="BES1-INTERACTING MYC-LIKE PROTEIN"/>
    <property type="match status" value="1"/>
</dbReference>
<dbReference type="Pfam" id="PF00010">
    <property type="entry name" value="HLH"/>
    <property type="match status" value="1"/>
</dbReference>
<dbReference type="Gene3D" id="4.10.280.10">
    <property type="entry name" value="Helix-loop-helix DNA-binding domain"/>
    <property type="match status" value="1"/>
</dbReference>
<keyword evidence="2" id="KW-0805">Transcription regulation</keyword>
<evidence type="ECO:0000313" key="8">
    <source>
        <dbReference type="Proteomes" id="UP001153555"/>
    </source>
</evidence>
<evidence type="ECO:0000256" key="3">
    <source>
        <dbReference type="ARBA" id="ARBA00023163"/>
    </source>
</evidence>
<feature type="region of interest" description="Disordered" evidence="5">
    <location>
        <begin position="233"/>
        <end position="257"/>
    </location>
</feature>
<evidence type="ECO:0000259" key="6">
    <source>
        <dbReference type="PROSITE" id="PS50888"/>
    </source>
</evidence>
<dbReference type="OrthoDB" id="690068at2759"/>
<keyword evidence="3" id="KW-0804">Transcription</keyword>
<reference evidence="7" key="1">
    <citation type="submission" date="2019-12" db="EMBL/GenBank/DDBJ databases">
        <authorList>
            <person name="Scholes J."/>
        </authorList>
    </citation>
    <scope>NUCLEOTIDE SEQUENCE</scope>
</reference>
<gene>
    <name evidence="7" type="ORF">SHERM_15340</name>
</gene>
<feature type="compositionally biased region" description="Basic and acidic residues" evidence="5">
    <location>
        <begin position="246"/>
        <end position="257"/>
    </location>
</feature>
<feature type="region of interest" description="Disordered" evidence="5">
    <location>
        <begin position="45"/>
        <end position="77"/>
    </location>
</feature>
<dbReference type="SMART" id="SM00353">
    <property type="entry name" value="HLH"/>
    <property type="match status" value="1"/>
</dbReference>
<dbReference type="CDD" id="cd11453">
    <property type="entry name" value="bHLH_AtBIM_like"/>
    <property type="match status" value="1"/>
</dbReference>
<dbReference type="AlphaFoldDB" id="A0A9N7MXD3"/>
<keyword evidence="4" id="KW-0539">Nucleus</keyword>
<dbReference type="EMBL" id="CACSLK010012531">
    <property type="protein sequence ID" value="CAA0815309.1"/>
    <property type="molecule type" value="Genomic_DNA"/>
</dbReference>